<evidence type="ECO:0000256" key="2">
    <source>
        <dbReference type="ARBA" id="ARBA00004123"/>
    </source>
</evidence>
<dbReference type="PANTHER" id="PTHR10139">
    <property type="entry name" value="DOUBLE-STRAND BREAK REPAIR PROTEIN MRE11"/>
    <property type="match status" value="1"/>
</dbReference>
<reference evidence="20" key="1">
    <citation type="submission" date="2025-05" db="UniProtKB">
        <authorList>
            <consortium name="RefSeq"/>
        </authorList>
    </citation>
    <scope>NUCLEOTIDE SEQUENCE [LARGE SCALE GENOMIC DNA]</scope>
</reference>
<dbReference type="InterPro" id="IPR003701">
    <property type="entry name" value="Mre11"/>
</dbReference>
<dbReference type="PANTHER" id="PTHR10139:SF1">
    <property type="entry name" value="DOUBLE-STRAND BREAK REPAIR PROTEIN MRE11"/>
    <property type="match status" value="1"/>
</dbReference>
<dbReference type="Gene3D" id="3.60.21.10">
    <property type="match status" value="1"/>
</dbReference>
<dbReference type="NCBIfam" id="TIGR00583">
    <property type="entry name" value="mre11"/>
    <property type="match status" value="1"/>
</dbReference>
<dbReference type="InterPro" id="IPR029052">
    <property type="entry name" value="Metallo-depent_PP-like"/>
</dbReference>
<comment type="function">
    <text evidence="16">Core component of the MRN complex, which plays a central role in double-strand break (DSB) repair, DNA recombination, maintenance of telomere integrity and meiosis. The MRN complex is involved in the repair of DNA double-strand breaks (DSBs) via homologous recombination (HR), an error-free mechanism which primarily occurs during S and G2 phases. The complex (1) mediates the end resection of damaged DNA, which generates proper single-stranded DNA, a key initial steps in HR, and is (2) required for the recruitment of other repair factors and efficient activation of ATM and ATR upon DNA damage. Within the MRN complex, MRE11 possesses both single-strand endonuclease activity and double-strand-specific 3'-5' exonuclease activity. MRE11 first endonucleolytically cleaves the 5' strand at DNA DSB ends to prevent non-homologous end joining (NHEJ) and licence HR. It then generates a single-stranded DNA gap via 3' to 5' exonucleolytic degradation, which is required for single-strand invasion and recombination.</text>
</comment>
<dbReference type="InterPro" id="IPR038487">
    <property type="entry name" value="Mre11_capping_dom"/>
</dbReference>
<evidence type="ECO:0000256" key="6">
    <source>
        <dbReference type="ARBA" id="ARBA00022722"/>
    </source>
</evidence>
<dbReference type="PIRSF" id="PIRSF000882">
    <property type="entry name" value="DSB_repair_MRE11"/>
    <property type="match status" value="1"/>
</dbReference>
<evidence type="ECO:0000313" key="21">
    <source>
        <dbReference type="RefSeq" id="XP_065643885.1"/>
    </source>
</evidence>
<dbReference type="InterPro" id="IPR007281">
    <property type="entry name" value="Mre11_DNA-bd"/>
</dbReference>
<proteinExistence type="inferred from homology"/>
<dbReference type="RefSeq" id="XP_065643885.1">
    <property type="nucleotide sequence ID" value="XM_065787813.1"/>
</dbReference>
<comment type="subcellular location">
    <subcellularLocation>
        <location evidence="3">Chromosome</location>
    </subcellularLocation>
    <subcellularLocation>
        <location evidence="2 16">Nucleus</location>
    </subcellularLocation>
</comment>
<dbReference type="Pfam" id="PF04152">
    <property type="entry name" value="Mre11_DNA_bind"/>
    <property type="match status" value="1"/>
</dbReference>
<dbReference type="Proteomes" id="UP001652625">
    <property type="component" value="Chromosome 01"/>
</dbReference>
<dbReference type="SUPFAM" id="SSF56300">
    <property type="entry name" value="Metallo-dependent phosphatases"/>
    <property type="match status" value="1"/>
</dbReference>
<comment type="similarity">
    <text evidence="4 16 17">Belongs to the MRE11/RAD32 family.</text>
</comment>
<keyword evidence="7" id="KW-0479">Metal-binding</keyword>
<dbReference type="InterPro" id="IPR004843">
    <property type="entry name" value="Calcineurin-like_PHP"/>
</dbReference>
<evidence type="ECO:0000256" key="16">
    <source>
        <dbReference type="PIRNR" id="PIRNR000882"/>
    </source>
</evidence>
<keyword evidence="8 16" id="KW-0255">Endonuclease</keyword>
<dbReference type="SMART" id="SM01347">
    <property type="entry name" value="Mre11_DNA_bind"/>
    <property type="match status" value="1"/>
</dbReference>
<gene>
    <name evidence="21" type="primary">LOC100215233</name>
</gene>
<reference evidence="21" key="2">
    <citation type="submission" date="2025-08" db="UniProtKB">
        <authorList>
            <consortium name="RefSeq"/>
        </authorList>
    </citation>
    <scope>IDENTIFICATION</scope>
</reference>
<evidence type="ECO:0000259" key="19">
    <source>
        <dbReference type="SMART" id="SM01347"/>
    </source>
</evidence>
<evidence type="ECO:0000256" key="10">
    <source>
        <dbReference type="ARBA" id="ARBA00022801"/>
    </source>
</evidence>
<evidence type="ECO:0000256" key="18">
    <source>
        <dbReference type="SAM" id="MobiDB-lite"/>
    </source>
</evidence>
<dbReference type="CDD" id="cd00840">
    <property type="entry name" value="MPP_Mre11_N"/>
    <property type="match status" value="1"/>
</dbReference>
<evidence type="ECO:0000256" key="1">
    <source>
        <dbReference type="ARBA" id="ARBA00001936"/>
    </source>
</evidence>
<protein>
    <recommendedName>
        <fullName evidence="16">Double-strand break repair protein</fullName>
    </recommendedName>
</protein>
<feature type="compositionally biased region" description="Acidic residues" evidence="18">
    <location>
        <begin position="539"/>
        <end position="548"/>
    </location>
</feature>
<comment type="cofactor">
    <cofactor evidence="1 16">
        <name>Mn(2+)</name>
        <dbReference type="ChEBI" id="CHEBI:29035"/>
    </cofactor>
</comment>
<feature type="domain" description="Mre11 DNA-binding" evidence="19">
    <location>
        <begin position="304"/>
        <end position="467"/>
    </location>
</feature>
<keyword evidence="20" id="KW-1185">Reference proteome</keyword>
<evidence type="ECO:0000256" key="3">
    <source>
        <dbReference type="ARBA" id="ARBA00004286"/>
    </source>
</evidence>
<dbReference type="Gene3D" id="3.30.110.110">
    <property type="entry name" value="Mre11, capping domain"/>
    <property type="match status" value="1"/>
</dbReference>
<keyword evidence="11 16" id="KW-0269">Exonuclease</keyword>
<evidence type="ECO:0000256" key="4">
    <source>
        <dbReference type="ARBA" id="ARBA00009028"/>
    </source>
</evidence>
<evidence type="ECO:0000256" key="13">
    <source>
        <dbReference type="ARBA" id="ARBA00023211"/>
    </source>
</evidence>
<evidence type="ECO:0000256" key="7">
    <source>
        <dbReference type="ARBA" id="ARBA00022723"/>
    </source>
</evidence>
<evidence type="ECO:0000256" key="17">
    <source>
        <dbReference type="RuleBase" id="RU003447"/>
    </source>
</evidence>
<keyword evidence="12 16" id="KW-0234">DNA repair</keyword>
<organism evidence="20 21">
    <name type="scientific">Hydra vulgaris</name>
    <name type="common">Hydra</name>
    <name type="synonym">Hydra attenuata</name>
    <dbReference type="NCBI Taxonomy" id="6087"/>
    <lineage>
        <taxon>Eukaryota</taxon>
        <taxon>Metazoa</taxon>
        <taxon>Cnidaria</taxon>
        <taxon>Hydrozoa</taxon>
        <taxon>Hydroidolina</taxon>
        <taxon>Anthoathecata</taxon>
        <taxon>Aplanulata</taxon>
        <taxon>Hydridae</taxon>
        <taxon>Hydra</taxon>
    </lineage>
</organism>
<keyword evidence="10 16" id="KW-0378">Hydrolase</keyword>
<name>A0ABM4B4X5_HYDVU</name>
<keyword evidence="6 16" id="KW-0540">Nuclease</keyword>
<evidence type="ECO:0000256" key="15">
    <source>
        <dbReference type="ARBA" id="ARBA00023254"/>
    </source>
</evidence>
<keyword evidence="13 16" id="KW-0464">Manganese</keyword>
<keyword evidence="9 16" id="KW-0227">DNA damage</keyword>
<sequence length="667" mass="76142">MERSSSENQSIPSEVKSEENVLSILVATDTHIGYAERDPLRQNDSFNTFEEILQIAQQYQVDMILLGGDLFHDNKPSRRAIHDTIYLMRKYCLGERECQLDLVSDPLVNFGHCQFKHANYHDPNLNVAYPIFSIHGNHDDPTGEHHLSAIDILSTSGLLNHFGKSKNCDDIEISPVLLKKGTTKLALFGLGAMRDERLHRTFIQKKVKMLRPLEEENSWFNMFVIHQNRSKHGEKNHIPENFLDDFLDLVIWGHEHECLIEPTWSSSAKNFYVSQPGSSVATSLSEGESKQKYVGVLQVYNKSFKMEKVPLKTVRQFLMDDIVLGETSIKPHEDEQVLSYLADTVESMIKEAEETHTKHPKQPTLPLIRIKVEYSGGYNIINPHRFGQQFVGKVANNKDILLFYRKKNNLNKERNEKNSKPDFDINFSQANSIKMEDLINEYLNAVDEKLQLDILSERKLSKALNEFILKDEKGAIELLVKDQLNKAQKKLVSKNIKEDSILVEISRLKVDDKVIDEKTEDDEINELLARYRVPNNNDNVEDSFESDDDRNLLPNEPEVRPLRGRGSRGGRGSRASKSRVSTQGKSRGRGVSSQVQLTMQESFTSTVRRSNNNNSTNFTGDYSDVMDSVRSFDKGKSSCVTAETISSDEDSDPFSVQPSKRIKHKHL</sequence>
<dbReference type="GeneID" id="100215233"/>
<keyword evidence="14 16" id="KW-0539">Nucleus</keyword>
<feature type="region of interest" description="Disordered" evidence="18">
    <location>
        <begin position="642"/>
        <end position="667"/>
    </location>
</feature>
<dbReference type="Pfam" id="PF00149">
    <property type="entry name" value="Metallophos"/>
    <property type="match status" value="1"/>
</dbReference>
<accession>A0ABM4B4X5</accession>
<evidence type="ECO:0000256" key="5">
    <source>
        <dbReference type="ARBA" id="ARBA00022454"/>
    </source>
</evidence>
<evidence type="ECO:0000256" key="14">
    <source>
        <dbReference type="ARBA" id="ARBA00023242"/>
    </source>
</evidence>
<dbReference type="InterPro" id="IPR041796">
    <property type="entry name" value="Mre11_N"/>
</dbReference>
<keyword evidence="5" id="KW-0158">Chromosome</keyword>
<evidence type="ECO:0000256" key="8">
    <source>
        <dbReference type="ARBA" id="ARBA00022759"/>
    </source>
</evidence>
<evidence type="ECO:0000313" key="20">
    <source>
        <dbReference type="Proteomes" id="UP001652625"/>
    </source>
</evidence>
<evidence type="ECO:0000256" key="11">
    <source>
        <dbReference type="ARBA" id="ARBA00022839"/>
    </source>
</evidence>
<keyword evidence="15 16" id="KW-0469">Meiosis</keyword>
<evidence type="ECO:0000256" key="12">
    <source>
        <dbReference type="ARBA" id="ARBA00023204"/>
    </source>
</evidence>
<evidence type="ECO:0000256" key="9">
    <source>
        <dbReference type="ARBA" id="ARBA00022763"/>
    </source>
</evidence>
<feature type="region of interest" description="Disordered" evidence="18">
    <location>
        <begin position="536"/>
        <end position="597"/>
    </location>
</feature>